<keyword evidence="3" id="KW-1185">Reference proteome</keyword>
<dbReference type="Proteomes" id="UP000050794">
    <property type="component" value="Unassembled WGS sequence"/>
</dbReference>
<dbReference type="PANTHER" id="PTHR37984:SF5">
    <property type="entry name" value="PROTEIN NYNRIN-LIKE"/>
    <property type="match status" value="1"/>
</dbReference>
<dbReference type="InterPro" id="IPR001584">
    <property type="entry name" value="Integrase_cat-core"/>
</dbReference>
<evidence type="ECO:0000313" key="4">
    <source>
        <dbReference type="WBParaSite" id="TCNE_0001501201-mRNA-1"/>
    </source>
</evidence>
<proteinExistence type="predicted"/>
<dbReference type="InterPro" id="IPR050951">
    <property type="entry name" value="Retrovirus_Pol_polyprotein"/>
</dbReference>
<reference evidence="4" key="1">
    <citation type="submission" date="2016-06" db="UniProtKB">
        <authorList>
            <consortium name="WormBaseParasite"/>
        </authorList>
    </citation>
    <scope>IDENTIFICATION</scope>
</reference>
<evidence type="ECO:0000313" key="2">
    <source>
        <dbReference type="EMBL" id="VDM46333.1"/>
    </source>
</evidence>
<dbReference type="PROSITE" id="PS50994">
    <property type="entry name" value="INTEGRASE"/>
    <property type="match status" value="1"/>
</dbReference>
<dbReference type="Gene3D" id="3.30.420.10">
    <property type="entry name" value="Ribonuclease H-like superfamily/Ribonuclease H"/>
    <property type="match status" value="1"/>
</dbReference>
<name>A0A183V2P2_TOXCA</name>
<dbReference type="AlphaFoldDB" id="A0A183V2P2"/>
<feature type="domain" description="Integrase catalytic" evidence="1">
    <location>
        <begin position="34"/>
        <end position="189"/>
    </location>
</feature>
<gene>
    <name evidence="2" type="ORF">TCNE_LOCUS15012</name>
</gene>
<dbReference type="InterPro" id="IPR036397">
    <property type="entry name" value="RNaseH_sf"/>
</dbReference>
<evidence type="ECO:0000259" key="1">
    <source>
        <dbReference type="PROSITE" id="PS50994"/>
    </source>
</evidence>
<accession>A0A183V2P2</accession>
<dbReference type="EMBL" id="UYWY01022579">
    <property type="protein sequence ID" value="VDM46333.1"/>
    <property type="molecule type" value="Genomic_DNA"/>
</dbReference>
<dbReference type="SUPFAM" id="SSF53098">
    <property type="entry name" value="Ribonuclease H-like"/>
    <property type="match status" value="1"/>
</dbReference>
<protein>
    <submittedName>
        <fullName evidence="4">Integrase catalytic domain-containing protein</fullName>
    </submittedName>
</protein>
<dbReference type="GO" id="GO:0015074">
    <property type="term" value="P:DNA integration"/>
    <property type="evidence" value="ECO:0007669"/>
    <property type="project" value="InterPro"/>
</dbReference>
<dbReference type="PANTHER" id="PTHR37984">
    <property type="entry name" value="PROTEIN CBG26694"/>
    <property type="match status" value="1"/>
</dbReference>
<dbReference type="GO" id="GO:0003676">
    <property type="term" value="F:nucleic acid binding"/>
    <property type="evidence" value="ECO:0007669"/>
    <property type="project" value="InterPro"/>
</dbReference>
<reference evidence="2 3" key="2">
    <citation type="submission" date="2018-11" db="EMBL/GenBank/DDBJ databases">
        <authorList>
            <consortium name="Pathogen Informatics"/>
        </authorList>
    </citation>
    <scope>NUCLEOTIDE SEQUENCE [LARGE SCALE GENOMIC DNA]</scope>
</reference>
<sequence>MRPQHRWAQRKKLPHCGYSVATWPRLDSLERALSRCVPEGTICKVHTDFAGPIDGPYYLVIVDAYSKWPEIAQMNFVSTPAIIAALKKISTQIGNPQTLLTKYAVYVNIVQGILPRLRNQKSTPPPPFHPQSYGQVERFVDTSKRILAKLKGKERTTDALQTFLMAYRSILCLSEPGQASPIKNFLARQLRTIFEKMMPTADNPVQPRDSMMGKQFNRHHDTATSRSVSPSMLVYRGPKSTWISGTIVCKTGNATYTARCVKFLWTRHINQLRPRKSTSILNQLLGAFDQR</sequence>
<dbReference type="WBParaSite" id="TCNE_0001501201-mRNA-1">
    <property type="protein sequence ID" value="TCNE_0001501201-mRNA-1"/>
    <property type="gene ID" value="TCNE_0001501201"/>
</dbReference>
<evidence type="ECO:0000313" key="3">
    <source>
        <dbReference type="Proteomes" id="UP000050794"/>
    </source>
</evidence>
<dbReference type="InterPro" id="IPR012337">
    <property type="entry name" value="RNaseH-like_sf"/>
</dbReference>
<organism evidence="3 4">
    <name type="scientific">Toxocara canis</name>
    <name type="common">Canine roundworm</name>
    <dbReference type="NCBI Taxonomy" id="6265"/>
    <lineage>
        <taxon>Eukaryota</taxon>
        <taxon>Metazoa</taxon>
        <taxon>Ecdysozoa</taxon>
        <taxon>Nematoda</taxon>
        <taxon>Chromadorea</taxon>
        <taxon>Rhabditida</taxon>
        <taxon>Spirurina</taxon>
        <taxon>Ascaridomorpha</taxon>
        <taxon>Ascaridoidea</taxon>
        <taxon>Toxocaridae</taxon>
        <taxon>Toxocara</taxon>
    </lineage>
</organism>